<dbReference type="GO" id="GO:0070042">
    <property type="term" value="F:rRNA (uridine-N3-)-methyltransferase activity"/>
    <property type="evidence" value="ECO:0007669"/>
    <property type="project" value="TreeGrafter"/>
</dbReference>
<dbReference type="InterPro" id="IPR015947">
    <property type="entry name" value="PUA-like_sf"/>
</dbReference>
<gene>
    <name evidence="14" type="ORF">DB30_01602</name>
</gene>
<keyword evidence="6 14" id="KW-0489">Methyltransferase</keyword>
<dbReference type="InterPro" id="IPR046887">
    <property type="entry name" value="RsmE_PUA-like"/>
</dbReference>
<evidence type="ECO:0000256" key="11">
    <source>
        <dbReference type="SAM" id="MobiDB-lite"/>
    </source>
</evidence>
<feature type="domain" description="Ribosomal RNA small subunit methyltransferase E PUA-like" evidence="13">
    <location>
        <begin position="37"/>
        <end position="76"/>
    </location>
</feature>
<dbReference type="InterPro" id="IPR046886">
    <property type="entry name" value="RsmE_MTase_dom"/>
</dbReference>
<dbReference type="SUPFAM" id="SSF75217">
    <property type="entry name" value="alpha/beta knot"/>
    <property type="match status" value="2"/>
</dbReference>
<dbReference type="GO" id="GO:0070475">
    <property type="term" value="P:rRNA base methylation"/>
    <property type="evidence" value="ECO:0007669"/>
    <property type="project" value="TreeGrafter"/>
</dbReference>
<dbReference type="InterPro" id="IPR029026">
    <property type="entry name" value="tRNA_m1G_MTases_N"/>
</dbReference>
<dbReference type="EMBL" id="JMCC02000138">
    <property type="protein sequence ID" value="KIG12297.1"/>
    <property type="molecule type" value="Genomic_DNA"/>
</dbReference>
<keyword evidence="4" id="KW-0963">Cytoplasm</keyword>
<evidence type="ECO:0000256" key="3">
    <source>
        <dbReference type="ARBA" id="ARBA00012328"/>
    </source>
</evidence>
<comment type="similarity">
    <text evidence="2">Belongs to the RNA methyltransferase RsmE family.</text>
</comment>
<organism evidence="14 15">
    <name type="scientific">Enhygromyxa salina</name>
    <dbReference type="NCBI Taxonomy" id="215803"/>
    <lineage>
        <taxon>Bacteria</taxon>
        <taxon>Pseudomonadati</taxon>
        <taxon>Myxococcota</taxon>
        <taxon>Polyangia</taxon>
        <taxon>Nannocystales</taxon>
        <taxon>Nannocystaceae</taxon>
        <taxon>Enhygromyxa</taxon>
    </lineage>
</organism>
<dbReference type="Proteomes" id="UP000031599">
    <property type="component" value="Unassembled WGS sequence"/>
</dbReference>
<reference evidence="14 15" key="1">
    <citation type="submission" date="2014-12" db="EMBL/GenBank/DDBJ databases">
        <title>Genome assembly of Enhygromyxa salina DSM 15201.</title>
        <authorList>
            <person name="Sharma G."/>
            <person name="Subramanian S."/>
        </authorList>
    </citation>
    <scope>NUCLEOTIDE SEQUENCE [LARGE SCALE GENOMIC DNA]</scope>
    <source>
        <strain evidence="14 15">DSM 15201</strain>
    </source>
</reference>
<evidence type="ECO:0000256" key="9">
    <source>
        <dbReference type="ARBA" id="ARBA00025699"/>
    </source>
</evidence>
<comment type="catalytic activity">
    <reaction evidence="10">
        <text>uridine(1498) in 16S rRNA + S-adenosyl-L-methionine = N(3)-methyluridine(1498) in 16S rRNA + S-adenosyl-L-homocysteine + H(+)</text>
        <dbReference type="Rhea" id="RHEA:42920"/>
        <dbReference type="Rhea" id="RHEA-COMP:10283"/>
        <dbReference type="Rhea" id="RHEA-COMP:10284"/>
        <dbReference type="ChEBI" id="CHEBI:15378"/>
        <dbReference type="ChEBI" id="CHEBI:57856"/>
        <dbReference type="ChEBI" id="CHEBI:59789"/>
        <dbReference type="ChEBI" id="CHEBI:65315"/>
        <dbReference type="ChEBI" id="CHEBI:74502"/>
        <dbReference type="EC" id="2.1.1.193"/>
    </reaction>
</comment>
<evidence type="ECO:0000256" key="4">
    <source>
        <dbReference type="ARBA" id="ARBA00022490"/>
    </source>
</evidence>
<evidence type="ECO:0000313" key="15">
    <source>
        <dbReference type="Proteomes" id="UP000031599"/>
    </source>
</evidence>
<dbReference type="GO" id="GO:0005737">
    <property type="term" value="C:cytoplasm"/>
    <property type="evidence" value="ECO:0007669"/>
    <property type="project" value="UniProtKB-SubCell"/>
</dbReference>
<comment type="caution">
    <text evidence="14">The sequence shown here is derived from an EMBL/GenBank/DDBJ whole genome shotgun (WGS) entry which is preliminary data.</text>
</comment>
<feature type="compositionally biased region" description="Low complexity" evidence="11">
    <location>
        <begin position="233"/>
        <end position="248"/>
    </location>
</feature>
<sequence>MRAGAGASSSRVGSKVSVRAFAPAGADPLQAGSTLELDDEESRYLIKVRRVRIGEALEVFDAGSVWIGRLVAAGRRARVRIDGPRPPGAPVPTRVVLLGLPDAAATLEAVTGACELGATQLVFVRCERSSGHLPSAGRLERVMRAAMRQCGRPSPPELLGAPPAEPWSLANALAHHPQLPGVFGSVDDRDNLTSLIDSRATEPAEPPMPKVPRLASHRGPPKPSRPASGREVSSAPIDPSSAPIDPSSTPIEALRLLVGPEGGLTPAEIEAAAAAGFVPTRLGPWILRTPTAVVALLARFGSAPAGV</sequence>
<protein>
    <recommendedName>
        <fullName evidence="3">16S rRNA (uracil(1498)-N(3))-methyltransferase</fullName>
        <ecNumber evidence="3">2.1.1.193</ecNumber>
    </recommendedName>
</protein>
<feature type="domain" description="Ribosomal RNA small subunit methyltransferase E methyltransferase" evidence="12">
    <location>
        <begin position="96"/>
        <end position="163"/>
    </location>
</feature>
<evidence type="ECO:0000256" key="1">
    <source>
        <dbReference type="ARBA" id="ARBA00004496"/>
    </source>
</evidence>
<evidence type="ECO:0000259" key="12">
    <source>
        <dbReference type="Pfam" id="PF04452"/>
    </source>
</evidence>
<evidence type="ECO:0000256" key="5">
    <source>
        <dbReference type="ARBA" id="ARBA00022552"/>
    </source>
</evidence>
<evidence type="ECO:0000256" key="2">
    <source>
        <dbReference type="ARBA" id="ARBA00005528"/>
    </source>
</evidence>
<feature type="region of interest" description="Disordered" evidence="11">
    <location>
        <begin position="197"/>
        <end position="248"/>
    </location>
</feature>
<dbReference type="PANTHER" id="PTHR30027:SF3">
    <property type="entry name" value="16S RRNA (URACIL(1498)-N(3))-METHYLTRANSFERASE"/>
    <property type="match status" value="1"/>
</dbReference>
<comment type="subcellular location">
    <subcellularLocation>
        <location evidence="1">Cytoplasm</location>
    </subcellularLocation>
</comment>
<dbReference type="PANTHER" id="PTHR30027">
    <property type="entry name" value="RIBOSOMAL RNA SMALL SUBUNIT METHYLTRANSFERASE E"/>
    <property type="match status" value="1"/>
</dbReference>
<evidence type="ECO:0000259" key="13">
    <source>
        <dbReference type="Pfam" id="PF20260"/>
    </source>
</evidence>
<dbReference type="NCBIfam" id="TIGR00046">
    <property type="entry name" value="RsmE family RNA methyltransferase"/>
    <property type="match status" value="1"/>
</dbReference>
<proteinExistence type="inferred from homology"/>
<dbReference type="InterPro" id="IPR006700">
    <property type="entry name" value="RsmE"/>
</dbReference>
<keyword evidence="7 14" id="KW-0808">Transferase</keyword>
<keyword evidence="5" id="KW-0698">rRNA processing</keyword>
<name>A0A0C2CWR3_9BACT</name>
<accession>A0A0C2CWR3</accession>
<dbReference type="AlphaFoldDB" id="A0A0C2CWR3"/>
<dbReference type="InterPro" id="IPR029028">
    <property type="entry name" value="Alpha/beta_knot_MTases"/>
</dbReference>
<keyword evidence="8" id="KW-0949">S-adenosyl-L-methionine</keyword>
<evidence type="ECO:0000256" key="6">
    <source>
        <dbReference type="ARBA" id="ARBA00022603"/>
    </source>
</evidence>
<feature type="domain" description="Ribosomal RNA small subunit methyltransferase E methyltransferase" evidence="12">
    <location>
        <begin position="250"/>
        <end position="299"/>
    </location>
</feature>
<dbReference type="Pfam" id="PF20260">
    <property type="entry name" value="PUA_4"/>
    <property type="match status" value="1"/>
</dbReference>
<evidence type="ECO:0000256" key="8">
    <source>
        <dbReference type="ARBA" id="ARBA00022691"/>
    </source>
</evidence>
<dbReference type="EC" id="2.1.1.193" evidence="3"/>
<evidence type="ECO:0000313" key="14">
    <source>
        <dbReference type="EMBL" id="KIG12297.1"/>
    </source>
</evidence>
<dbReference type="Pfam" id="PF04452">
    <property type="entry name" value="Methyltrans_RNA"/>
    <property type="match status" value="2"/>
</dbReference>
<dbReference type="SUPFAM" id="SSF88697">
    <property type="entry name" value="PUA domain-like"/>
    <property type="match status" value="1"/>
</dbReference>
<comment type="function">
    <text evidence="9">Specifically methylates the N3 position of the uracil ring of uridine 1498 (m3U1498) in 16S rRNA. Acts on the fully assembled 30S ribosomal subunit.</text>
</comment>
<evidence type="ECO:0000256" key="10">
    <source>
        <dbReference type="ARBA" id="ARBA00047944"/>
    </source>
</evidence>
<evidence type="ECO:0000256" key="7">
    <source>
        <dbReference type="ARBA" id="ARBA00022679"/>
    </source>
</evidence>
<dbReference type="Gene3D" id="3.40.1280.10">
    <property type="match status" value="1"/>
</dbReference>